<evidence type="ECO:0000313" key="2">
    <source>
        <dbReference type="Proteomes" id="UP001153678"/>
    </source>
</evidence>
<evidence type="ECO:0000313" key="1">
    <source>
        <dbReference type="EMBL" id="CAI2192505.1"/>
    </source>
</evidence>
<dbReference type="Proteomes" id="UP001153678">
    <property type="component" value="Unassembled WGS sequence"/>
</dbReference>
<feature type="non-terminal residue" evidence="1">
    <location>
        <position position="75"/>
    </location>
</feature>
<name>A0A9W4T2V4_9GLOM</name>
<protein>
    <submittedName>
        <fullName evidence="1">1020_t:CDS:1</fullName>
    </submittedName>
</protein>
<dbReference type="AlphaFoldDB" id="A0A9W4T2V4"/>
<proteinExistence type="predicted"/>
<gene>
    <name evidence="1" type="ORF">FWILDA_LOCUS15610</name>
</gene>
<sequence>MDCPTDESGSLPIGMSSELANKTIFTSLNKHYKFFLFGFGPDTTKENRILEITDNPVQYWEHEELIEFFTHLDVF</sequence>
<dbReference type="EMBL" id="CAMKVN010008409">
    <property type="protein sequence ID" value="CAI2192505.1"/>
    <property type="molecule type" value="Genomic_DNA"/>
</dbReference>
<reference evidence="1" key="1">
    <citation type="submission" date="2022-08" db="EMBL/GenBank/DDBJ databases">
        <authorList>
            <person name="Kallberg Y."/>
            <person name="Tangrot J."/>
            <person name="Rosling A."/>
        </authorList>
    </citation>
    <scope>NUCLEOTIDE SEQUENCE</scope>
    <source>
        <strain evidence="1">Wild A</strain>
    </source>
</reference>
<organism evidence="1 2">
    <name type="scientific">Funneliformis geosporum</name>
    <dbReference type="NCBI Taxonomy" id="1117311"/>
    <lineage>
        <taxon>Eukaryota</taxon>
        <taxon>Fungi</taxon>
        <taxon>Fungi incertae sedis</taxon>
        <taxon>Mucoromycota</taxon>
        <taxon>Glomeromycotina</taxon>
        <taxon>Glomeromycetes</taxon>
        <taxon>Glomerales</taxon>
        <taxon>Glomeraceae</taxon>
        <taxon>Funneliformis</taxon>
    </lineage>
</organism>
<comment type="caution">
    <text evidence="1">The sequence shown here is derived from an EMBL/GenBank/DDBJ whole genome shotgun (WGS) entry which is preliminary data.</text>
</comment>
<keyword evidence="2" id="KW-1185">Reference proteome</keyword>
<accession>A0A9W4T2V4</accession>